<gene>
    <name evidence="3 5" type="primary">smpB</name>
    <name evidence="5" type="ORF">D3874_05990</name>
</gene>
<comment type="caution">
    <text evidence="5">The sequence shown here is derived from an EMBL/GenBank/DDBJ whole genome shotgun (WGS) entry which is preliminary data.</text>
</comment>
<dbReference type="EMBL" id="QYUK01000011">
    <property type="protein sequence ID" value="RJF86626.1"/>
    <property type="molecule type" value="Genomic_DNA"/>
</dbReference>
<dbReference type="Gene3D" id="2.40.280.10">
    <property type="match status" value="1"/>
</dbReference>
<dbReference type="PANTHER" id="PTHR30308:SF2">
    <property type="entry name" value="SSRA-BINDING PROTEIN"/>
    <property type="match status" value="1"/>
</dbReference>
<dbReference type="PANTHER" id="PTHR30308">
    <property type="entry name" value="TMRNA-BINDING COMPONENT OF TRANS-TRANSLATION TAGGING COMPLEX"/>
    <property type="match status" value="1"/>
</dbReference>
<keyword evidence="6" id="KW-1185">Reference proteome</keyword>
<name>A0A418W9I0_9PROT</name>
<feature type="region of interest" description="Disordered" evidence="4">
    <location>
        <begin position="133"/>
        <end position="161"/>
    </location>
</feature>
<dbReference type="GO" id="GO:0070929">
    <property type="term" value="P:trans-translation"/>
    <property type="evidence" value="ECO:0007669"/>
    <property type="project" value="UniProtKB-UniRule"/>
</dbReference>
<dbReference type="OrthoDB" id="9805462at2"/>
<evidence type="ECO:0000256" key="1">
    <source>
        <dbReference type="ARBA" id="ARBA00022490"/>
    </source>
</evidence>
<dbReference type="HAMAP" id="MF_00023">
    <property type="entry name" value="SmpB"/>
    <property type="match status" value="1"/>
</dbReference>
<dbReference type="Proteomes" id="UP000284605">
    <property type="component" value="Unassembled WGS sequence"/>
</dbReference>
<dbReference type="CDD" id="cd09294">
    <property type="entry name" value="SmpB"/>
    <property type="match status" value="1"/>
</dbReference>
<dbReference type="Pfam" id="PF01668">
    <property type="entry name" value="SmpB"/>
    <property type="match status" value="1"/>
</dbReference>
<comment type="subcellular location">
    <subcellularLocation>
        <location evidence="3">Cytoplasm</location>
    </subcellularLocation>
    <text evidence="3">The tmRNA-SmpB complex associates with stalled 70S ribosomes.</text>
</comment>
<dbReference type="NCBIfam" id="NF003843">
    <property type="entry name" value="PRK05422.1"/>
    <property type="match status" value="1"/>
</dbReference>
<dbReference type="GO" id="GO:0003723">
    <property type="term" value="F:RNA binding"/>
    <property type="evidence" value="ECO:0007669"/>
    <property type="project" value="UniProtKB-UniRule"/>
</dbReference>
<protein>
    <recommendedName>
        <fullName evidence="3">SsrA-binding protein</fullName>
    </recommendedName>
    <alternativeName>
        <fullName evidence="3">Small protein B</fullName>
    </alternativeName>
</protein>
<comment type="similarity">
    <text evidence="3">Belongs to the SmpB family.</text>
</comment>
<dbReference type="GO" id="GO:0070930">
    <property type="term" value="P:trans-translation-dependent protein tagging"/>
    <property type="evidence" value="ECO:0007669"/>
    <property type="project" value="TreeGrafter"/>
</dbReference>
<feature type="compositionally biased region" description="Basic and acidic residues" evidence="4">
    <location>
        <begin position="139"/>
        <end position="161"/>
    </location>
</feature>
<dbReference type="GO" id="GO:0005829">
    <property type="term" value="C:cytosol"/>
    <property type="evidence" value="ECO:0007669"/>
    <property type="project" value="TreeGrafter"/>
</dbReference>
<comment type="function">
    <text evidence="3">Required for rescue of stalled ribosomes mediated by trans-translation. Binds to transfer-messenger RNA (tmRNA), required for stable association of tmRNA with ribosomes. tmRNA and SmpB together mimic tRNA shape, replacing the anticodon stem-loop with SmpB. tmRNA is encoded by the ssrA gene; the 2 termini fold to resemble tRNA(Ala) and it encodes a 'tag peptide', a short internal open reading frame. During trans-translation Ala-aminoacylated tmRNA acts like a tRNA, entering the A-site of stalled ribosomes, displacing the stalled mRNA. The ribosome then switches to translate the ORF on the tmRNA; the nascent peptide is terminated with the 'tag peptide' encoded by the tmRNA and targeted for degradation. The ribosome is freed to recommence translation, which seems to be the essential function of trans-translation.</text>
</comment>
<proteinExistence type="inferred from homology"/>
<evidence type="ECO:0000256" key="2">
    <source>
        <dbReference type="ARBA" id="ARBA00022884"/>
    </source>
</evidence>
<keyword evidence="2 3" id="KW-0694">RNA-binding</keyword>
<keyword evidence="1 3" id="KW-0963">Cytoplasm</keyword>
<dbReference type="RefSeq" id="WP_119777272.1">
    <property type="nucleotide sequence ID" value="NZ_QYUK01000011.1"/>
</dbReference>
<evidence type="ECO:0000313" key="6">
    <source>
        <dbReference type="Proteomes" id="UP000284605"/>
    </source>
</evidence>
<dbReference type="SUPFAM" id="SSF74982">
    <property type="entry name" value="Small protein B (SmpB)"/>
    <property type="match status" value="1"/>
</dbReference>
<dbReference type="InterPro" id="IPR023620">
    <property type="entry name" value="SmpB"/>
</dbReference>
<organism evidence="5 6">
    <name type="scientific">Oleomonas cavernae</name>
    <dbReference type="NCBI Taxonomy" id="2320859"/>
    <lineage>
        <taxon>Bacteria</taxon>
        <taxon>Pseudomonadati</taxon>
        <taxon>Pseudomonadota</taxon>
        <taxon>Alphaproteobacteria</taxon>
        <taxon>Acetobacterales</taxon>
        <taxon>Acetobacteraceae</taxon>
        <taxon>Oleomonas</taxon>
    </lineage>
</organism>
<evidence type="ECO:0000313" key="5">
    <source>
        <dbReference type="EMBL" id="RJF86626.1"/>
    </source>
</evidence>
<dbReference type="AlphaFoldDB" id="A0A418W9I0"/>
<dbReference type="NCBIfam" id="TIGR00086">
    <property type="entry name" value="smpB"/>
    <property type="match status" value="1"/>
</dbReference>
<evidence type="ECO:0000256" key="4">
    <source>
        <dbReference type="SAM" id="MobiDB-lite"/>
    </source>
</evidence>
<reference evidence="5 6" key="1">
    <citation type="submission" date="2018-09" db="EMBL/GenBank/DDBJ databases">
        <authorList>
            <person name="Zhu H."/>
        </authorList>
    </citation>
    <scope>NUCLEOTIDE SEQUENCE [LARGE SCALE GENOMIC DNA]</scope>
    <source>
        <strain evidence="5 6">K1W22B-8</strain>
    </source>
</reference>
<dbReference type="PROSITE" id="PS01317">
    <property type="entry name" value="SSRP"/>
    <property type="match status" value="1"/>
</dbReference>
<accession>A0A418W9I0</accession>
<evidence type="ECO:0000256" key="3">
    <source>
        <dbReference type="HAMAP-Rule" id="MF_00023"/>
    </source>
</evidence>
<dbReference type="InterPro" id="IPR000037">
    <property type="entry name" value="SsrA-bd_prot"/>
</dbReference>
<sequence length="161" mass="18543">MADKKREEARKYLTENRKARHNYHIEARYEAGVILKGSEVKSLRGGQSNIAEAYAGANAQGGGLWLYNAYIPEYKQANRENHEPRRPRQLLLHAREIAKLSQEVTRGGMTLVPLSIYFNERGMAKVEIGLAKGKKLHDKRASEKERDWNREKSRVLRGDKR</sequence>
<dbReference type="InterPro" id="IPR020081">
    <property type="entry name" value="SsrA-bd_prot_CS"/>
</dbReference>